<proteinExistence type="predicted"/>
<dbReference type="AlphaFoldDB" id="A0AAE0KZS8"/>
<accession>A0AAE0KZS8</accession>
<sequence length="155" mass="18101">MCLGLKQEDYTNIFRPVIPPVQCTPRDAQNLRTCSRPGTLPIKTLGPAGWHMHSFLSNYFLLFKQFSRSGPTGFNRKWRTKEFEDIVRMKRDCTEFANIFKYDAWGCMPLPHTIRDNPLVWRHFVEYVDDEYTPDPFGVEAWAQALLNPKRADDG</sequence>
<keyword evidence="2" id="KW-1185">Reference proteome</keyword>
<gene>
    <name evidence="1" type="ORF">CYMTET_24569</name>
</gene>
<reference evidence="1 2" key="1">
    <citation type="journal article" date="2015" name="Genome Biol. Evol.">
        <title>Comparative Genomics of a Bacterivorous Green Alga Reveals Evolutionary Causalities and Consequences of Phago-Mixotrophic Mode of Nutrition.</title>
        <authorList>
            <person name="Burns J.A."/>
            <person name="Paasch A."/>
            <person name="Narechania A."/>
            <person name="Kim E."/>
        </authorList>
    </citation>
    <scope>NUCLEOTIDE SEQUENCE [LARGE SCALE GENOMIC DNA]</scope>
    <source>
        <strain evidence="1 2">PLY_AMNH</strain>
    </source>
</reference>
<organism evidence="1 2">
    <name type="scientific">Cymbomonas tetramitiformis</name>
    <dbReference type="NCBI Taxonomy" id="36881"/>
    <lineage>
        <taxon>Eukaryota</taxon>
        <taxon>Viridiplantae</taxon>
        <taxon>Chlorophyta</taxon>
        <taxon>Pyramimonadophyceae</taxon>
        <taxon>Pyramimonadales</taxon>
        <taxon>Pyramimonadaceae</taxon>
        <taxon>Cymbomonas</taxon>
    </lineage>
</organism>
<evidence type="ECO:0000313" key="1">
    <source>
        <dbReference type="EMBL" id="KAK3266838.1"/>
    </source>
</evidence>
<evidence type="ECO:0000313" key="2">
    <source>
        <dbReference type="Proteomes" id="UP001190700"/>
    </source>
</evidence>
<dbReference type="EMBL" id="LGRX02012797">
    <property type="protein sequence ID" value="KAK3266838.1"/>
    <property type="molecule type" value="Genomic_DNA"/>
</dbReference>
<protein>
    <submittedName>
        <fullName evidence="1">Uncharacterized protein</fullName>
    </submittedName>
</protein>
<name>A0AAE0KZS8_9CHLO</name>
<comment type="caution">
    <text evidence="1">The sequence shown here is derived from an EMBL/GenBank/DDBJ whole genome shotgun (WGS) entry which is preliminary data.</text>
</comment>
<dbReference type="Proteomes" id="UP001190700">
    <property type="component" value="Unassembled WGS sequence"/>
</dbReference>